<organism evidence="2 3">
    <name type="scientific">Bacteroides muris</name>
    <name type="common">ex Afrizal et al. 2022</name>
    <dbReference type="NCBI Taxonomy" id="2516960"/>
    <lineage>
        <taxon>Bacteria</taxon>
        <taxon>Pseudomonadati</taxon>
        <taxon>Bacteroidota</taxon>
        <taxon>Bacteroidia</taxon>
        <taxon>Bacteroidales</taxon>
        <taxon>Bacteroidaceae</taxon>
        <taxon>Bacteroides</taxon>
    </lineage>
</organism>
<dbReference type="EMBL" id="SRYZ01000017">
    <property type="protein sequence ID" value="TGY06413.1"/>
    <property type="molecule type" value="Genomic_DNA"/>
</dbReference>
<keyword evidence="1" id="KW-0472">Membrane</keyword>
<keyword evidence="1" id="KW-0812">Transmembrane</keyword>
<reference evidence="2 3" key="1">
    <citation type="submission" date="2019-04" db="EMBL/GenBank/DDBJ databases">
        <title>Microbes associate with the intestines of laboratory mice.</title>
        <authorList>
            <person name="Navarre W."/>
            <person name="Wong E."/>
            <person name="Huang K."/>
            <person name="Tropini C."/>
            <person name="Ng K."/>
            <person name="Yu B."/>
        </authorList>
    </citation>
    <scope>NUCLEOTIDE SEQUENCE [LARGE SCALE GENOMIC DNA]</scope>
    <source>
        <strain evidence="2 3">NM69_E16B</strain>
    </source>
</reference>
<proteinExistence type="predicted"/>
<evidence type="ECO:0000313" key="3">
    <source>
        <dbReference type="Proteomes" id="UP000310532"/>
    </source>
</evidence>
<keyword evidence="3" id="KW-1185">Reference proteome</keyword>
<feature type="transmembrane region" description="Helical" evidence="1">
    <location>
        <begin position="219"/>
        <end position="239"/>
    </location>
</feature>
<feature type="transmembrane region" description="Helical" evidence="1">
    <location>
        <begin position="9"/>
        <end position="31"/>
    </location>
</feature>
<evidence type="ECO:0000256" key="1">
    <source>
        <dbReference type="SAM" id="Phobius"/>
    </source>
</evidence>
<accession>A0A4S2AYG9</accession>
<keyword evidence="1" id="KW-1133">Transmembrane helix</keyword>
<dbReference type="Proteomes" id="UP000310532">
    <property type="component" value="Unassembled WGS sequence"/>
</dbReference>
<gene>
    <name evidence="2" type="ORF">E5355_09415</name>
</gene>
<evidence type="ECO:0008006" key="4">
    <source>
        <dbReference type="Google" id="ProtNLM"/>
    </source>
</evidence>
<evidence type="ECO:0000313" key="2">
    <source>
        <dbReference type="EMBL" id="TGY06413.1"/>
    </source>
</evidence>
<sequence>MYYYALTHAIYVIGTLLLVFIPSLKTFWFSVFEEVVSSEMLSESFGYTFRIGWQGFSGYRLTLHCTLSCIFLLYLFYVGKRNFQINKKILLICYILCFLGNMFYGRSGLVLTIITSAVASFVWGKMGIAKLVKFSFFVYIFIVCISCLQDVPIFSEWYDWMSQPILNFLTTGNFGNASLERTHEMVFMPEWNTILFGDGYFVYDGSYYKNTDSGIIRNILFWGIVGWILSYVTTLYSIVSVKRKDKFLCLLILFVFAAFEYKGDVYYEFIVLFLSASFVDSIVGRLYADRNANLEVK</sequence>
<name>A0A4S2AYG9_9BACE</name>
<feature type="transmembrane region" description="Helical" evidence="1">
    <location>
        <begin position="246"/>
        <end position="263"/>
    </location>
</feature>
<comment type="caution">
    <text evidence="2">The sequence shown here is derived from an EMBL/GenBank/DDBJ whole genome shotgun (WGS) entry which is preliminary data.</text>
</comment>
<feature type="transmembrane region" description="Helical" evidence="1">
    <location>
        <begin position="136"/>
        <end position="154"/>
    </location>
</feature>
<feature type="transmembrane region" description="Helical" evidence="1">
    <location>
        <begin position="269"/>
        <end position="288"/>
    </location>
</feature>
<feature type="transmembrane region" description="Helical" evidence="1">
    <location>
        <begin position="51"/>
        <end position="77"/>
    </location>
</feature>
<dbReference type="RefSeq" id="WP_136010167.1">
    <property type="nucleotide sequence ID" value="NZ_SRYZ01000017.1"/>
</dbReference>
<dbReference type="AlphaFoldDB" id="A0A4S2AYG9"/>
<feature type="transmembrane region" description="Helical" evidence="1">
    <location>
        <begin position="110"/>
        <end position="129"/>
    </location>
</feature>
<protein>
    <recommendedName>
        <fullName evidence="4">O-antigen ligase domain-containing protein</fullName>
    </recommendedName>
</protein>